<evidence type="ECO:0000256" key="2">
    <source>
        <dbReference type="ARBA" id="ARBA00023157"/>
    </source>
</evidence>
<feature type="domain" description="G-protein coupled receptors family 2 profile 1" evidence="4">
    <location>
        <begin position="201"/>
        <end position="285"/>
    </location>
</feature>
<proteinExistence type="predicted"/>
<keyword evidence="1" id="KW-0732">Signal</keyword>
<dbReference type="PROSITE" id="PS50227">
    <property type="entry name" value="G_PROTEIN_RECEP_F2_3"/>
    <property type="match status" value="2"/>
</dbReference>
<dbReference type="InterPro" id="IPR036445">
    <property type="entry name" value="GPCR_2_extracell_dom_sf"/>
</dbReference>
<sequence length="312" mass="34039">MPTDFQRLQETSAAVGTATAAVPVTELPTASISMADEDDQGVGRPSWPTTLLQHTLLTPTPPPPLSTSPNDILPQSPPGGRARGMLECGGGMEVSVGDDGEGERRCPWTHDGVTCWPATPLGTYASVPCPPTLLHPSSTSKASRYCGLEGRWEPHSSDYLPCATQDIFTQDQLLGWGNWSGIELEDSTSLLETVLAARYQLCVELMRSFPHPTDGRVFCPRTFDGWSCWNDTPAGETAVSPCPYFITGFDHKRTAHKVCNEDGTWFQHPETNLTWSNYTTCIDLDDLMMRQLINTIYIAGYSVSLIALAVSL</sequence>
<dbReference type="InterPro" id="IPR017983">
    <property type="entry name" value="GPCR_2_secretin-like_CS"/>
</dbReference>
<keyword evidence="6" id="KW-1185">Reference proteome</keyword>
<evidence type="ECO:0000313" key="6">
    <source>
        <dbReference type="Proteomes" id="UP001445076"/>
    </source>
</evidence>
<reference evidence="5 6" key="1">
    <citation type="journal article" date="2024" name="BMC Genomics">
        <title>Genome assembly of redclaw crayfish (Cherax quadricarinatus) provides insights into its immune adaptation and hypoxia tolerance.</title>
        <authorList>
            <person name="Liu Z."/>
            <person name="Zheng J."/>
            <person name="Li H."/>
            <person name="Fang K."/>
            <person name="Wang S."/>
            <person name="He J."/>
            <person name="Zhou D."/>
            <person name="Weng S."/>
            <person name="Chi M."/>
            <person name="Gu Z."/>
            <person name="He J."/>
            <person name="Li F."/>
            <person name="Wang M."/>
        </authorList>
    </citation>
    <scope>NUCLEOTIDE SEQUENCE [LARGE SCALE GENOMIC DNA]</scope>
    <source>
        <strain evidence="5">ZL_2023a</strain>
    </source>
</reference>
<dbReference type="InterPro" id="IPR050332">
    <property type="entry name" value="GPCR_2"/>
</dbReference>
<evidence type="ECO:0000256" key="1">
    <source>
        <dbReference type="ARBA" id="ARBA00022729"/>
    </source>
</evidence>
<dbReference type="Proteomes" id="UP001445076">
    <property type="component" value="Unassembled WGS sequence"/>
</dbReference>
<feature type="non-terminal residue" evidence="5">
    <location>
        <position position="312"/>
    </location>
</feature>
<gene>
    <name evidence="5" type="ORF">OTU49_016293</name>
</gene>
<dbReference type="PROSITE" id="PS00649">
    <property type="entry name" value="G_PROTEIN_RECEP_F2_1"/>
    <property type="match status" value="1"/>
</dbReference>
<dbReference type="GO" id="GO:0005886">
    <property type="term" value="C:plasma membrane"/>
    <property type="evidence" value="ECO:0007669"/>
    <property type="project" value="TreeGrafter"/>
</dbReference>
<feature type="region of interest" description="Disordered" evidence="3">
    <location>
        <begin position="54"/>
        <end position="85"/>
    </location>
</feature>
<comment type="caution">
    <text evidence="5">The sequence shown here is derived from an EMBL/GenBank/DDBJ whole genome shotgun (WGS) entry which is preliminary data.</text>
</comment>
<dbReference type="InterPro" id="IPR003287">
    <property type="entry name" value="GPCR_2_calcitonin_rcpt_fam"/>
</dbReference>
<protein>
    <recommendedName>
        <fullName evidence="4">G-protein coupled receptors family 2 profile 1 domain-containing protein</fullName>
    </recommendedName>
</protein>
<dbReference type="Gene3D" id="4.10.1240.10">
    <property type="entry name" value="GPCR, family 2, extracellular hormone receptor domain"/>
    <property type="match status" value="2"/>
</dbReference>
<name>A0AAW0Y8N5_CHEQU</name>
<keyword evidence="2" id="KW-1015">Disulfide bond</keyword>
<feature type="domain" description="G-protein coupled receptors family 2 profile 1" evidence="4">
    <location>
        <begin position="87"/>
        <end position="166"/>
    </location>
</feature>
<evidence type="ECO:0000313" key="5">
    <source>
        <dbReference type="EMBL" id="KAK8748058.1"/>
    </source>
</evidence>
<accession>A0AAW0Y8N5</accession>
<dbReference type="Pfam" id="PF02793">
    <property type="entry name" value="HRM"/>
    <property type="match status" value="2"/>
</dbReference>
<dbReference type="AlphaFoldDB" id="A0AAW0Y8N5"/>
<dbReference type="GO" id="GO:0004948">
    <property type="term" value="F:calcitonin receptor activity"/>
    <property type="evidence" value="ECO:0007669"/>
    <property type="project" value="InterPro"/>
</dbReference>
<dbReference type="SMART" id="SM00008">
    <property type="entry name" value="HormR"/>
    <property type="match status" value="2"/>
</dbReference>
<dbReference type="PANTHER" id="PTHR45620:SF32">
    <property type="entry name" value="DIURETIC HORMONE 31 RECEPTOR, ISOFORM C"/>
    <property type="match status" value="1"/>
</dbReference>
<dbReference type="PRINTS" id="PR01350">
    <property type="entry name" value="CTRFAMILY"/>
</dbReference>
<dbReference type="EMBL" id="JARKIK010000013">
    <property type="protein sequence ID" value="KAK8748058.1"/>
    <property type="molecule type" value="Genomic_DNA"/>
</dbReference>
<evidence type="ECO:0000256" key="3">
    <source>
        <dbReference type="SAM" id="MobiDB-lite"/>
    </source>
</evidence>
<dbReference type="SUPFAM" id="SSF111418">
    <property type="entry name" value="Hormone receptor domain"/>
    <property type="match status" value="2"/>
</dbReference>
<dbReference type="PANTHER" id="PTHR45620">
    <property type="entry name" value="PDF RECEPTOR-LIKE PROTEIN-RELATED"/>
    <property type="match status" value="1"/>
</dbReference>
<dbReference type="GO" id="GO:0007188">
    <property type="term" value="P:adenylate cyclase-modulating G protein-coupled receptor signaling pathway"/>
    <property type="evidence" value="ECO:0007669"/>
    <property type="project" value="TreeGrafter"/>
</dbReference>
<organism evidence="5 6">
    <name type="scientific">Cherax quadricarinatus</name>
    <name type="common">Australian red claw crayfish</name>
    <dbReference type="NCBI Taxonomy" id="27406"/>
    <lineage>
        <taxon>Eukaryota</taxon>
        <taxon>Metazoa</taxon>
        <taxon>Ecdysozoa</taxon>
        <taxon>Arthropoda</taxon>
        <taxon>Crustacea</taxon>
        <taxon>Multicrustacea</taxon>
        <taxon>Malacostraca</taxon>
        <taxon>Eumalacostraca</taxon>
        <taxon>Eucarida</taxon>
        <taxon>Decapoda</taxon>
        <taxon>Pleocyemata</taxon>
        <taxon>Astacidea</taxon>
        <taxon>Parastacoidea</taxon>
        <taxon>Parastacidae</taxon>
        <taxon>Cherax</taxon>
    </lineage>
</organism>
<dbReference type="InterPro" id="IPR001879">
    <property type="entry name" value="GPCR_2_extracellular_dom"/>
</dbReference>
<evidence type="ECO:0000259" key="4">
    <source>
        <dbReference type="PROSITE" id="PS50227"/>
    </source>
</evidence>